<keyword evidence="9" id="KW-1185">Reference proteome</keyword>
<protein>
    <submittedName>
        <fullName evidence="8">Membrane-bound redox modulator Alx</fullName>
    </submittedName>
</protein>
<keyword evidence="4 7" id="KW-1133">Transmembrane helix</keyword>
<dbReference type="NCBIfam" id="TIGR03718">
    <property type="entry name" value="R_switched_Alx"/>
    <property type="match status" value="1"/>
</dbReference>
<feature type="transmembrane region" description="Helical" evidence="7">
    <location>
        <begin position="6"/>
        <end position="23"/>
    </location>
</feature>
<comment type="caution">
    <text evidence="8">The sequence shown here is derived from an EMBL/GenBank/DDBJ whole genome shotgun (WGS) entry which is preliminary data.</text>
</comment>
<evidence type="ECO:0000313" key="9">
    <source>
        <dbReference type="Proteomes" id="UP000837803"/>
    </source>
</evidence>
<keyword evidence="5 7" id="KW-0472">Membrane</keyword>
<feature type="transmembrane region" description="Helical" evidence="7">
    <location>
        <begin position="77"/>
        <end position="99"/>
    </location>
</feature>
<evidence type="ECO:0000256" key="2">
    <source>
        <dbReference type="ARBA" id="ARBA00007511"/>
    </source>
</evidence>
<organism evidence="8 9">
    <name type="scientific">Neolewinella maritima</name>
    <dbReference type="NCBI Taxonomy" id="1383882"/>
    <lineage>
        <taxon>Bacteria</taxon>
        <taxon>Pseudomonadati</taxon>
        <taxon>Bacteroidota</taxon>
        <taxon>Saprospiria</taxon>
        <taxon>Saprospirales</taxon>
        <taxon>Lewinellaceae</taxon>
        <taxon>Neolewinella</taxon>
    </lineage>
</organism>
<gene>
    <name evidence="8" type="primary">alx</name>
    <name evidence="8" type="ORF">LEM8419_00565</name>
</gene>
<dbReference type="Pfam" id="PF03741">
    <property type="entry name" value="TerC"/>
    <property type="match status" value="1"/>
</dbReference>
<feature type="transmembrane region" description="Helical" evidence="7">
    <location>
        <begin position="138"/>
        <end position="155"/>
    </location>
</feature>
<evidence type="ECO:0000256" key="6">
    <source>
        <dbReference type="SAM" id="MobiDB-lite"/>
    </source>
</evidence>
<dbReference type="RefSeq" id="WP_238749458.1">
    <property type="nucleotide sequence ID" value="NZ_CAKLPZ010000001.1"/>
</dbReference>
<comment type="similarity">
    <text evidence="2">Belongs to the TerC family.</text>
</comment>
<reference evidence="8" key="1">
    <citation type="submission" date="2021-12" db="EMBL/GenBank/DDBJ databases">
        <authorList>
            <person name="Rodrigo-Torres L."/>
            <person name="Arahal R. D."/>
            <person name="Lucena T."/>
        </authorList>
    </citation>
    <scope>NUCLEOTIDE SEQUENCE</scope>
    <source>
        <strain evidence="8">CECT 8419</strain>
    </source>
</reference>
<feature type="region of interest" description="Disordered" evidence="6">
    <location>
        <begin position="312"/>
        <end position="331"/>
    </location>
</feature>
<feature type="transmembrane region" description="Helical" evidence="7">
    <location>
        <begin position="229"/>
        <end position="250"/>
    </location>
</feature>
<proteinExistence type="inferred from homology"/>
<name>A0ABM9AXN7_9BACT</name>
<feature type="transmembrane region" description="Helical" evidence="7">
    <location>
        <begin position="111"/>
        <end position="132"/>
    </location>
</feature>
<sequence length="331" mass="37357">MPIVWIGFAVFVVSLLFLDLFVLNKHDHVPRTREALGQTALWMAIGLGFSGFIYLAYENGWVYSDLPAHTAMINYLTGYLVELSLSMDNVFVIAVIFGYFQVPAKYQHRVLFWGILGAVFFRLAMILAGVYLLEQFDWMFYVFGLLLLYSAYKMVGKGEEVHPADNPIIKLVKKVVPVTTEYHGHDFWVRKKHVLAATPLFVALVMVETTDIIFAVDSIPAILGITTDSFLVFSSNILAVLGLRALYFVLSSMIDKFGYLKYSLALILTFVGVKLMLHEVWHPAEWVSLVVIFVTLTAGVVISLMRKTPTEHLDDPTEITAPSRVPEDHQL</sequence>
<accession>A0ABM9AXN7</accession>
<dbReference type="PANTHER" id="PTHR30238">
    <property type="entry name" value="MEMBRANE BOUND PREDICTED REDOX MODULATOR"/>
    <property type="match status" value="1"/>
</dbReference>
<feature type="transmembrane region" description="Helical" evidence="7">
    <location>
        <begin position="262"/>
        <end position="280"/>
    </location>
</feature>
<comment type="subcellular location">
    <subcellularLocation>
        <location evidence="1">Membrane</location>
        <topology evidence="1">Multi-pass membrane protein</topology>
    </subcellularLocation>
</comment>
<evidence type="ECO:0000313" key="8">
    <source>
        <dbReference type="EMBL" id="CAH0999268.1"/>
    </source>
</evidence>
<feature type="transmembrane region" description="Helical" evidence="7">
    <location>
        <begin position="35"/>
        <end position="57"/>
    </location>
</feature>
<dbReference type="InterPro" id="IPR022369">
    <property type="entry name" value="Integral_membrane_TerC_rswitch"/>
</dbReference>
<evidence type="ECO:0000256" key="3">
    <source>
        <dbReference type="ARBA" id="ARBA00022692"/>
    </source>
</evidence>
<dbReference type="Proteomes" id="UP000837803">
    <property type="component" value="Unassembled WGS sequence"/>
</dbReference>
<dbReference type="InterPro" id="IPR005496">
    <property type="entry name" value="Integral_membrane_TerC"/>
</dbReference>
<evidence type="ECO:0000256" key="1">
    <source>
        <dbReference type="ARBA" id="ARBA00004141"/>
    </source>
</evidence>
<dbReference type="PANTHER" id="PTHR30238:SF0">
    <property type="entry name" value="THYLAKOID MEMBRANE PROTEIN TERC, CHLOROPLASTIC"/>
    <property type="match status" value="1"/>
</dbReference>
<evidence type="ECO:0000256" key="5">
    <source>
        <dbReference type="ARBA" id="ARBA00023136"/>
    </source>
</evidence>
<feature type="transmembrane region" description="Helical" evidence="7">
    <location>
        <begin position="286"/>
        <end position="305"/>
    </location>
</feature>
<evidence type="ECO:0000256" key="7">
    <source>
        <dbReference type="SAM" id="Phobius"/>
    </source>
</evidence>
<evidence type="ECO:0000256" key="4">
    <source>
        <dbReference type="ARBA" id="ARBA00022989"/>
    </source>
</evidence>
<dbReference type="EMBL" id="CAKLPZ010000001">
    <property type="protein sequence ID" value="CAH0999268.1"/>
    <property type="molecule type" value="Genomic_DNA"/>
</dbReference>
<feature type="transmembrane region" description="Helical" evidence="7">
    <location>
        <begin position="200"/>
        <end position="223"/>
    </location>
</feature>
<keyword evidence="3 7" id="KW-0812">Transmembrane</keyword>